<evidence type="ECO:0000313" key="1">
    <source>
        <dbReference type="EMBL" id="MDZ5085218.1"/>
    </source>
</evidence>
<sequence length="67" mass="7420">MSQEPSKWMDKIIGWCFGILLGVIALYCAVSLIESIMPTLIVIIGVIALIAAVIGVFVVISTWRNRW</sequence>
<dbReference type="Proteomes" id="UP001289645">
    <property type="component" value="Unassembled WGS sequence"/>
</dbReference>
<proteinExistence type="predicted"/>
<keyword evidence="2" id="KW-1185">Reference proteome</keyword>
<protein>
    <submittedName>
        <fullName evidence="1">Uncharacterized protein</fullName>
    </submittedName>
</protein>
<gene>
    <name evidence="1" type="ORF">OHX15_07445</name>
</gene>
<name>A0ACC6ME27_MYCPF</name>
<dbReference type="EMBL" id="JAOXLN010000005">
    <property type="protein sequence ID" value="MDZ5085218.1"/>
    <property type="molecule type" value="Genomic_DNA"/>
</dbReference>
<reference evidence="1 2" key="1">
    <citation type="journal article" date="2021" name="Chemosphere">
        <title>Bioballs carrying a syntrophic Rhodococcus and Mycolicibacterium consortium for simultaneous sorption and biodegradation of fuel oil in contaminated freshwater.</title>
        <authorList>
            <person name="Naloka K."/>
            <person name="Polrit D."/>
            <person name="Muangchinda C."/>
            <person name="Thoetkiattikul H."/>
            <person name="Pinyakong O."/>
        </authorList>
    </citation>
    <scope>NUCLEOTIDE SEQUENCE [LARGE SCALE GENOMIC DNA]</scope>
    <source>
        <strain evidence="1 2">J101</strain>
    </source>
</reference>
<accession>A0ACC6ME27</accession>
<comment type="caution">
    <text evidence="1">The sequence shown here is derived from an EMBL/GenBank/DDBJ whole genome shotgun (WGS) entry which is preliminary data.</text>
</comment>
<evidence type="ECO:0000313" key="2">
    <source>
        <dbReference type="Proteomes" id="UP001289645"/>
    </source>
</evidence>
<organism evidence="1 2">
    <name type="scientific">Mycolicibacterium parafortuitum</name>
    <name type="common">Mycobacterium parafortuitum</name>
    <dbReference type="NCBI Taxonomy" id="39692"/>
    <lineage>
        <taxon>Bacteria</taxon>
        <taxon>Bacillati</taxon>
        <taxon>Actinomycetota</taxon>
        <taxon>Actinomycetes</taxon>
        <taxon>Mycobacteriales</taxon>
        <taxon>Mycobacteriaceae</taxon>
        <taxon>Mycolicibacterium</taxon>
    </lineage>
</organism>